<dbReference type="Gene3D" id="3.30.1180.20">
    <property type="entry name" value="Dihydroxyacetone kinase, domain 2"/>
    <property type="match status" value="1"/>
</dbReference>
<feature type="domain" description="DhaL" evidence="17">
    <location>
        <begin position="210"/>
        <end position="408"/>
    </location>
</feature>
<dbReference type="GO" id="GO:0005524">
    <property type="term" value="F:ATP binding"/>
    <property type="evidence" value="ECO:0007669"/>
    <property type="project" value="UniProtKB-KW"/>
</dbReference>
<dbReference type="FunFam" id="3.30.1180.20:FF:000001">
    <property type="entry name" value="Dihydroxyacetone kinase 1"/>
    <property type="match status" value="1"/>
</dbReference>
<dbReference type="GO" id="GO:0050354">
    <property type="term" value="F:triokinase activity"/>
    <property type="evidence" value="ECO:0007669"/>
    <property type="project" value="UniProtKB-EC"/>
</dbReference>
<comment type="catalytic activity">
    <reaction evidence="16">
        <text>dihydroxyacetone + ATP = dihydroxyacetone phosphate + ADP + H(+)</text>
        <dbReference type="Rhea" id="RHEA:15773"/>
        <dbReference type="ChEBI" id="CHEBI:15378"/>
        <dbReference type="ChEBI" id="CHEBI:16016"/>
        <dbReference type="ChEBI" id="CHEBI:30616"/>
        <dbReference type="ChEBI" id="CHEBI:57642"/>
        <dbReference type="ChEBI" id="CHEBI:456216"/>
        <dbReference type="EC" id="2.7.1.29"/>
    </reaction>
</comment>
<dbReference type="EC" id="2.7.1.29" evidence="2"/>
<evidence type="ECO:0000256" key="14">
    <source>
        <dbReference type="ARBA" id="ARBA00047974"/>
    </source>
</evidence>
<dbReference type="SUPFAM" id="SSF82549">
    <property type="entry name" value="DAK1/DegV-like"/>
    <property type="match status" value="1"/>
</dbReference>
<comment type="catalytic activity">
    <reaction evidence="15">
        <text>FAD = riboflavin cyclic-4',5'-phosphate + AMP + H(+)</text>
        <dbReference type="Rhea" id="RHEA:13729"/>
        <dbReference type="ChEBI" id="CHEBI:15378"/>
        <dbReference type="ChEBI" id="CHEBI:57692"/>
        <dbReference type="ChEBI" id="CHEBI:76202"/>
        <dbReference type="ChEBI" id="CHEBI:456215"/>
        <dbReference type="EC" id="4.6.1.15"/>
    </reaction>
</comment>
<dbReference type="Proteomes" id="UP000326759">
    <property type="component" value="Unassembled WGS sequence"/>
</dbReference>
<dbReference type="AlphaFoldDB" id="A0A5N5TG93"/>
<comment type="catalytic activity">
    <reaction evidence="14">
        <text>D-glyceraldehyde + ATP = D-glyceraldehyde 3-phosphate + ADP + H(+)</text>
        <dbReference type="Rhea" id="RHEA:13941"/>
        <dbReference type="ChEBI" id="CHEBI:15378"/>
        <dbReference type="ChEBI" id="CHEBI:17378"/>
        <dbReference type="ChEBI" id="CHEBI:30616"/>
        <dbReference type="ChEBI" id="CHEBI:59776"/>
        <dbReference type="ChEBI" id="CHEBI:456216"/>
        <dbReference type="EC" id="2.7.1.28"/>
    </reaction>
</comment>
<dbReference type="InterPro" id="IPR050861">
    <property type="entry name" value="Dihydroxyacetone_Kinase"/>
</dbReference>
<dbReference type="InterPro" id="IPR004007">
    <property type="entry name" value="DhaL_dom"/>
</dbReference>
<evidence type="ECO:0000256" key="7">
    <source>
        <dbReference type="ARBA" id="ARBA00022741"/>
    </source>
</evidence>
<accession>A0A5N5TG93</accession>
<dbReference type="PANTHER" id="PTHR28629:SF4">
    <property type="entry name" value="TRIOKINASE_FMN CYCLASE"/>
    <property type="match status" value="1"/>
</dbReference>
<dbReference type="PROSITE" id="PS51480">
    <property type="entry name" value="DHAL"/>
    <property type="match status" value="1"/>
</dbReference>
<evidence type="ECO:0000256" key="8">
    <source>
        <dbReference type="ARBA" id="ARBA00022777"/>
    </source>
</evidence>
<sequence>MDQILLTLEEVTKNMGTIGICLSPCSLPGSKAPSFTLKENEMALGLGVHGEAGVRNVEMMSCKETVQLMINHMMDKESESRIDLNHGEEIILLINNLGGTTNLEIGIITNDVVKELTGRGFKIMKIFTGAFVTSQEMAGFFITILKSTRSLYKRNVDLIPLLEMATETPVFVGSGRYDDNDPTPNMELFESIESAPVMRKIPEIDPREGNLLKQCVITSCQTLISIKEKLNEYDRGSGDGDCGSTHSRGASAVLQDLQLFDFQYPADIFQRLAIICGEVMGGTSGGMYSVLFDGISRKLSRNDKFCLKHLWESLQEGIDSVIKYGGAKPGDRTMLDVLIPVSDKLGRYVTIENNISYNDLKEIAERSAQDTKTMKARAGRASYVDQKQLVNPDPGAIAVSKIITSCLSVLSKYRK</sequence>
<evidence type="ECO:0000256" key="13">
    <source>
        <dbReference type="ARBA" id="ARBA00046681"/>
    </source>
</evidence>
<dbReference type="InterPro" id="IPR004006">
    <property type="entry name" value="DhaK_dom"/>
</dbReference>
<dbReference type="OrthoDB" id="1724672at2759"/>
<dbReference type="FunFam" id="1.25.40.340:FF:000002">
    <property type="entry name" value="Dihydroxyacetone kinase, L subunit"/>
    <property type="match status" value="1"/>
</dbReference>
<feature type="domain" description="DhaK" evidence="18">
    <location>
        <begin position="1"/>
        <end position="171"/>
    </location>
</feature>
<reference evidence="19 20" key="1">
    <citation type="journal article" date="2019" name="PLoS Biol.">
        <title>Sex chromosomes control vertical transmission of feminizing Wolbachia symbionts in an isopod.</title>
        <authorList>
            <person name="Becking T."/>
            <person name="Chebbi M.A."/>
            <person name="Giraud I."/>
            <person name="Moumen B."/>
            <person name="Laverre T."/>
            <person name="Caubet Y."/>
            <person name="Peccoud J."/>
            <person name="Gilbert C."/>
            <person name="Cordaux R."/>
        </authorList>
    </citation>
    <scope>NUCLEOTIDE SEQUENCE [LARGE SCALE GENOMIC DNA]</scope>
    <source>
        <strain evidence="19">ANa2</strain>
        <tissue evidence="19">Whole body excluding digestive tract and cuticle</tissue>
    </source>
</reference>
<evidence type="ECO:0000256" key="10">
    <source>
        <dbReference type="ARBA" id="ARBA00023285"/>
    </source>
</evidence>
<keyword evidence="10" id="KW-0170">Cobalt</keyword>
<keyword evidence="20" id="KW-1185">Reference proteome</keyword>
<comment type="function">
    <text evidence="12">Catalyzes both the phosphorylation of dihydroxyacetone and of glyceraldehyde, and the splitting of ribonucleoside diphosphate-X compounds among which FAD is the best substrate. Represses IFIH1-mediated cellular antiviral response.</text>
</comment>
<evidence type="ECO:0000256" key="1">
    <source>
        <dbReference type="ARBA" id="ARBA00008757"/>
    </source>
</evidence>
<dbReference type="Pfam" id="PF02734">
    <property type="entry name" value="Dak2"/>
    <property type="match status" value="1"/>
</dbReference>
<evidence type="ECO:0000256" key="4">
    <source>
        <dbReference type="ARBA" id="ARBA00012578"/>
    </source>
</evidence>
<dbReference type="GO" id="GO:0005829">
    <property type="term" value="C:cytosol"/>
    <property type="evidence" value="ECO:0007669"/>
    <property type="project" value="TreeGrafter"/>
</dbReference>
<evidence type="ECO:0000256" key="2">
    <source>
        <dbReference type="ARBA" id="ARBA00012107"/>
    </source>
</evidence>
<evidence type="ECO:0000256" key="11">
    <source>
        <dbReference type="ARBA" id="ARBA00032426"/>
    </source>
</evidence>
<evidence type="ECO:0000259" key="17">
    <source>
        <dbReference type="PROSITE" id="PS51480"/>
    </source>
</evidence>
<proteinExistence type="inferred from homology"/>
<evidence type="ECO:0000256" key="3">
    <source>
        <dbReference type="ARBA" id="ARBA00012110"/>
    </source>
</evidence>
<dbReference type="EC" id="2.7.1.28" evidence="3"/>
<keyword evidence="8 19" id="KW-0418">Kinase</keyword>
<dbReference type="PANTHER" id="PTHR28629">
    <property type="entry name" value="TRIOKINASE/FMN CYCLASE"/>
    <property type="match status" value="1"/>
</dbReference>
<gene>
    <name evidence="19" type="primary">TKFC_2</name>
    <name evidence="19" type="ORF">Anas_01384</name>
</gene>
<comment type="caution">
    <text evidence="19">The sequence shown here is derived from an EMBL/GenBank/DDBJ whole genome shotgun (WGS) entry which is preliminary data.</text>
</comment>
<comment type="subunit">
    <text evidence="13">Homodimer. Interacts with IFIH1 (via the CARD domains), the interaction is inhibited by viral infection.</text>
</comment>
<dbReference type="SUPFAM" id="SSF101473">
    <property type="entry name" value="DhaL-like"/>
    <property type="match status" value="1"/>
</dbReference>
<evidence type="ECO:0000256" key="6">
    <source>
        <dbReference type="ARBA" id="ARBA00022679"/>
    </source>
</evidence>
<keyword evidence="6" id="KW-0808">Transferase</keyword>
<dbReference type="GO" id="GO:0004371">
    <property type="term" value="F:glycerone kinase activity"/>
    <property type="evidence" value="ECO:0007669"/>
    <property type="project" value="UniProtKB-EC"/>
</dbReference>
<keyword evidence="7" id="KW-0547">Nucleotide-binding</keyword>
<dbReference type="Pfam" id="PF02733">
    <property type="entry name" value="Dak1"/>
    <property type="match status" value="1"/>
</dbReference>
<dbReference type="Gene3D" id="1.25.40.340">
    <property type="match status" value="1"/>
</dbReference>
<comment type="similarity">
    <text evidence="1">Belongs to the dihydroxyacetone kinase (DAK) family.</text>
</comment>
<dbReference type="EC" id="4.6.1.15" evidence="4"/>
<dbReference type="SMART" id="SM01120">
    <property type="entry name" value="Dak2"/>
    <property type="match status" value="1"/>
</dbReference>
<evidence type="ECO:0000256" key="16">
    <source>
        <dbReference type="ARBA" id="ARBA00048898"/>
    </source>
</evidence>
<name>A0A5N5TG93_9CRUS</name>
<dbReference type="GO" id="GO:0034012">
    <property type="term" value="F:FAD-AMP lyase (cyclizing) activity"/>
    <property type="evidence" value="ECO:0007669"/>
    <property type="project" value="UniProtKB-EC"/>
</dbReference>
<dbReference type="EMBL" id="SEYY01001211">
    <property type="protein sequence ID" value="KAB7505491.1"/>
    <property type="molecule type" value="Genomic_DNA"/>
</dbReference>
<keyword evidence="9" id="KW-0067">ATP-binding</keyword>
<evidence type="ECO:0000313" key="19">
    <source>
        <dbReference type="EMBL" id="KAB7505491.1"/>
    </source>
</evidence>
<dbReference type="GO" id="GO:0019563">
    <property type="term" value="P:glycerol catabolic process"/>
    <property type="evidence" value="ECO:0007669"/>
    <property type="project" value="TreeGrafter"/>
</dbReference>
<evidence type="ECO:0000256" key="12">
    <source>
        <dbReference type="ARBA" id="ARBA00045490"/>
    </source>
</evidence>
<dbReference type="InterPro" id="IPR036117">
    <property type="entry name" value="DhaL_dom_sf"/>
</dbReference>
<evidence type="ECO:0000256" key="5">
    <source>
        <dbReference type="ARBA" id="ARBA00018932"/>
    </source>
</evidence>
<evidence type="ECO:0000259" key="18">
    <source>
        <dbReference type="PROSITE" id="PS51481"/>
    </source>
</evidence>
<protein>
    <recommendedName>
        <fullName evidence="5">Triokinase/FMN cyclase</fullName>
        <ecNumber evidence="3">2.7.1.28</ecNumber>
        <ecNumber evidence="2">2.7.1.29</ecNumber>
        <ecNumber evidence="4">4.6.1.15</ecNumber>
    </recommendedName>
    <alternativeName>
        <fullName evidence="11">Bifunctional ATP-dependent dihydroxyacetone kinase/FAD-AMP lyase (cyclizing)</fullName>
    </alternativeName>
</protein>
<evidence type="ECO:0000256" key="9">
    <source>
        <dbReference type="ARBA" id="ARBA00022840"/>
    </source>
</evidence>
<evidence type="ECO:0000256" key="15">
    <source>
        <dbReference type="ARBA" id="ARBA00048526"/>
    </source>
</evidence>
<organism evidence="19 20">
    <name type="scientific">Armadillidium nasatum</name>
    <dbReference type="NCBI Taxonomy" id="96803"/>
    <lineage>
        <taxon>Eukaryota</taxon>
        <taxon>Metazoa</taxon>
        <taxon>Ecdysozoa</taxon>
        <taxon>Arthropoda</taxon>
        <taxon>Crustacea</taxon>
        <taxon>Multicrustacea</taxon>
        <taxon>Malacostraca</taxon>
        <taxon>Eumalacostraca</taxon>
        <taxon>Peracarida</taxon>
        <taxon>Isopoda</taxon>
        <taxon>Oniscidea</taxon>
        <taxon>Crinocheta</taxon>
        <taxon>Armadillidiidae</taxon>
        <taxon>Armadillidium</taxon>
    </lineage>
</organism>
<evidence type="ECO:0000313" key="20">
    <source>
        <dbReference type="Proteomes" id="UP000326759"/>
    </source>
</evidence>
<dbReference type="PROSITE" id="PS51481">
    <property type="entry name" value="DHAK"/>
    <property type="match status" value="1"/>
</dbReference>